<evidence type="ECO:0000256" key="1">
    <source>
        <dbReference type="SAM" id="Phobius"/>
    </source>
</evidence>
<dbReference type="AlphaFoldDB" id="A0A7J6EWJ1"/>
<protein>
    <submittedName>
        <fullName evidence="2">Uncharacterized protein</fullName>
    </submittedName>
</protein>
<name>A0A7J6EWJ1_CANSA</name>
<feature type="transmembrane region" description="Helical" evidence="1">
    <location>
        <begin position="28"/>
        <end position="48"/>
    </location>
</feature>
<reference evidence="2 3" key="1">
    <citation type="journal article" date="2020" name="bioRxiv">
        <title>Sequence and annotation of 42 cannabis genomes reveals extensive copy number variation in cannabinoid synthesis and pathogen resistance genes.</title>
        <authorList>
            <person name="Mckernan K.J."/>
            <person name="Helbert Y."/>
            <person name="Kane L.T."/>
            <person name="Ebling H."/>
            <person name="Zhang L."/>
            <person name="Liu B."/>
            <person name="Eaton Z."/>
            <person name="Mclaughlin S."/>
            <person name="Kingan S."/>
            <person name="Baybayan P."/>
            <person name="Concepcion G."/>
            <person name="Jordan M."/>
            <person name="Riva A."/>
            <person name="Barbazuk W."/>
            <person name="Harkins T."/>
        </authorList>
    </citation>
    <scope>NUCLEOTIDE SEQUENCE [LARGE SCALE GENOMIC DNA]</scope>
    <source>
        <strain evidence="3">cv. Jamaican Lion 4</strain>
        <tissue evidence="2">Leaf</tissue>
    </source>
</reference>
<sequence length="156" mass="17401">MNFIVAHYNLSYIVIQGVKKKNGLTSTLVLYFLLLLFLQQLGPGLHGLKKTSLQSNHFPQNPNKPSFNLRPIGLKNPESPGHSFHGTHTPTKRLLPQNQIRIVNTPTNLILIEIQANPLREFTQIPFAGADHLLGVLPRGIEHDQDLRGVLVPQLG</sequence>
<organism evidence="2 3">
    <name type="scientific">Cannabis sativa</name>
    <name type="common">Hemp</name>
    <name type="synonym">Marijuana</name>
    <dbReference type="NCBI Taxonomy" id="3483"/>
    <lineage>
        <taxon>Eukaryota</taxon>
        <taxon>Viridiplantae</taxon>
        <taxon>Streptophyta</taxon>
        <taxon>Embryophyta</taxon>
        <taxon>Tracheophyta</taxon>
        <taxon>Spermatophyta</taxon>
        <taxon>Magnoliopsida</taxon>
        <taxon>eudicotyledons</taxon>
        <taxon>Gunneridae</taxon>
        <taxon>Pentapetalae</taxon>
        <taxon>rosids</taxon>
        <taxon>fabids</taxon>
        <taxon>Rosales</taxon>
        <taxon>Cannabaceae</taxon>
        <taxon>Cannabis</taxon>
    </lineage>
</organism>
<keyword evidence="1" id="KW-0812">Transmembrane</keyword>
<gene>
    <name evidence="2" type="ORF">F8388_022449</name>
</gene>
<dbReference type="EMBL" id="JAATIP010000181">
    <property type="protein sequence ID" value="KAF4362792.1"/>
    <property type="molecule type" value="Genomic_DNA"/>
</dbReference>
<evidence type="ECO:0000313" key="3">
    <source>
        <dbReference type="Proteomes" id="UP000525078"/>
    </source>
</evidence>
<comment type="caution">
    <text evidence="2">The sequence shown here is derived from an EMBL/GenBank/DDBJ whole genome shotgun (WGS) entry which is preliminary data.</text>
</comment>
<accession>A0A7J6EWJ1</accession>
<dbReference type="Proteomes" id="UP000525078">
    <property type="component" value="Unassembled WGS sequence"/>
</dbReference>
<keyword evidence="1" id="KW-1133">Transmembrane helix</keyword>
<proteinExistence type="predicted"/>
<keyword evidence="1" id="KW-0472">Membrane</keyword>
<evidence type="ECO:0000313" key="2">
    <source>
        <dbReference type="EMBL" id="KAF4362792.1"/>
    </source>
</evidence>